<evidence type="ECO:0000256" key="3">
    <source>
        <dbReference type="ARBA" id="ARBA00022448"/>
    </source>
</evidence>
<dbReference type="GO" id="GO:0005524">
    <property type="term" value="F:ATP binding"/>
    <property type="evidence" value="ECO:0007669"/>
    <property type="project" value="UniProtKB-KW"/>
</dbReference>
<proteinExistence type="inferred from homology"/>
<dbReference type="PROSITE" id="PS50893">
    <property type="entry name" value="ABC_TRANSPORTER_2"/>
    <property type="match status" value="1"/>
</dbReference>
<evidence type="ECO:0000256" key="5">
    <source>
        <dbReference type="ARBA" id="ARBA00022741"/>
    </source>
</evidence>
<evidence type="ECO:0000256" key="6">
    <source>
        <dbReference type="ARBA" id="ARBA00022840"/>
    </source>
</evidence>
<dbReference type="PANTHER" id="PTHR43166">
    <property type="entry name" value="AMINO ACID IMPORT ATP-BINDING PROTEIN"/>
    <property type="match status" value="1"/>
</dbReference>
<dbReference type="InterPro" id="IPR027417">
    <property type="entry name" value="P-loop_NTPase"/>
</dbReference>
<dbReference type="InterPro" id="IPR003439">
    <property type="entry name" value="ABC_transporter-like_ATP-bd"/>
</dbReference>
<organism evidence="9 10">
    <name type="scientific">Isobaculum melis</name>
    <dbReference type="NCBI Taxonomy" id="142588"/>
    <lineage>
        <taxon>Bacteria</taxon>
        <taxon>Bacillati</taxon>
        <taxon>Bacillota</taxon>
        <taxon>Bacilli</taxon>
        <taxon>Lactobacillales</taxon>
        <taxon>Carnobacteriaceae</taxon>
        <taxon>Isobaculum</taxon>
    </lineage>
</organism>
<dbReference type="InterPro" id="IPR003593">
    <property type="entry name" value="AAA+_ATPase"/>
</dbReference>
<dbReference type="STRING" id="142588.SAMN04488559_10426"/>
<dbReference type="AlphaFoldDB" id="A0A1H9RGX3"/>
<dbReference type="EMBL" id="FOHA01000004">
    <property type="protein sequence ID" value="SER71934.1"/>
    <property type="molecule type" value="Genomic_DNA"/>
</dbReference>
<feature type="domain" description="ABC transporter" evidence="8">
    <location>
        <begin position="8"/>
        <end position="242"/>
    </location>
</feature>
<keyword evidence="5" id="KW-0547">Nucleotide-binding</keyword>
<dbReference type="SUPFAM" id="SSF52540">
    <property type="entry name" value="P-loop containing nucleoside triphosphate hydrolases"/>
    <property type="match status" value="1"/>
</dbReference>
<dbReference type="PANTHER" id="PTHR43166:SF9">
    <property type="entry name" value="GLUTAMATE_ASPARTATE IMPORT ATP-BINDING PROTEIN GLTL"/>
    <property type="match status" value="1"/>
</dbReference>
<dbReference type="OrthoDB" id="9804199at2"/>
<dbReference type="SMART" id="SM00382">
    <property type="entry name" value="AAA"/>
    <property type="match status" value="1"/>
</dbReference>
<comment type="subcellular location">
    <subcellularLocation>
        <location evidence="1">Cell membrane</location>
        <topology evidence="1">Peripheral membrane protein</topology>
    </subcellularLocation>
</comment>
<dbReference type="InterPro" id="IPR050086">
    <property type="entry name" value="MetN_ABC_transporter-like"/>
</dbReference>
<evidence type="ECO:0000313" key="9">
    <source>
        <dbReference type="EMBL" id="SER71934.1"/>
    </source>
</evidence>
<dbReference type="InterPro" id="IPR017871">
    <property type="entry name" value="ABC_transporter-like_CS"/>
</dbReference>
<keyword evidence="10" id="KW-1185">Reference proteome</keyword>
<gene>
    <name evidence="9" type="ORF">SAMN04488559_10426</name>
</gene>
<evidence type="ECO:0000256" key="4">
    <source>
        <dbReference type="ARBA" id="ARBA00022475"/>
    </source>
</evidence>
<evidence type="ECO:0000256" key="2">
    <source>
        <dbReference type="ARBA" id="ARBA00005417"/>
    </source>
</evidence>
<sequence>MTENRTILTAKNISKTFNGKVLLNNFNFSLKKNEIVSLVGASGSGKTTFMRILTALERADKGSVQIDQLALCETKENECQYAHKKQIKAYLQQIGLVFQDFQLFPHLSILENCLEAPLAQKLDSKQNLIQQATALLTQVQLADKIHVMPHTLSGGQKQRVAIARALMLNPKVLCFDEPTSALDQAASKTIGILLQEIAKTGTAILLVTHDLAFAEKFSTRTIDATTFLKKSSLANTKDISEMN</sequence>
<dbReference type="PROSITE" id="PS00211">
    <property type="entry name" value="ABC_TRANSPORTER_1"/>
    <property type="match status" value="1"/>
</dbReference>
<dbReference type="GO" id="GO:0016887">
    <property type="term" value="F:ATP hydrolysis activity"/>
    <property type="evidence" value="ECO:0007669"/>
    <property type="project" value="InterPro"/>
</dbReference>
<evidence type="ECO:0000256" key="7">
    <source>
        <dbReference type="ARBA" id="ARBA00023136"/>
    </source>
</evidence>
<keyword evidence="6 9" id="KW-0067">ATP-binding</keyword>
<evidence type="ECO:0000259" key="8">
    <source>
        <dbReference type="PROSITE" id="PS50893"/>
    </source>
</evidence>
<evidence type="ECO:0000256" key="1">
    <source>
        <dbReference type="ARBA" id="ARBA00004202"/>
    </source>
</evidence>
<reference evidence="9 10" key="1">
    <citation type="submission" date="2016-10" db="EMBL/GenBank/DDBJ databases">
        <authorList>
            <person name="de Groot N.N."/>
        </authorList>
    </citation>
    <scope>NUCLEOTIDE SEQUENCE [LARGE SCALE GENOMIC DNA]</scope>
    <source>
        <strain evidence="9 10">DSM 13760</strain>
    </source>
</reference>
<keyword evidence="7" id="KW-0472">Membrane</keyword>
<accession>A0A1H9RGX3</accession>
<comment type="similarity">
    <text evidence="2">Belongs to the ABC transporter superfamily.</text>
</comment>
<keyword evidence="4" id="KW-1003">Cell membrane</keyword>
<dbReference type="GO" id="GO:0005886">
    <property type="term" value="C:plasma membrane"/>
    <property type="evidence" value="ECO:0007669"/>
    <property type="project" value="UniProtKB-SubCell"/>
</dbReference>
<dbReference type="Proteomes" id="UP000198948">
    <property type="component" value="Unassembled WGS sequence"/>
</dbReference>
<dbReference type="RefSeq" id="WP_092650770.1">
    <property type="nucleotide sequence ID" value="NZ_FOHA01000004.1"/>
</dbReference>
<protein>
    <submittedName>
        <fullName evidence="9">Amino acid ABC transporter ATP-binding protein, PAAT family</fullName>
    </submittedName>
</protein>
<keyword evidence="3" id="KW-0813">Transport</keyword>
<evidence type="ECO:0000313" key="10">
    <source>
        <dbReference type="Proteomes" id="UP000198948"/>
    </source>
</evidence>
<dbReference type="Pfam" id="PF00005">
    <property type="entry name" value="ABC_tran"/>
    <property type="match status" value="1"/>
</dbReference>
<name>A0A1H9RGX3_9LACT</name>
<dbReference type="Gene3D" id="3.40.50.300">
    <property type="entry name" value="P-loop containing nucleotide triphosphate hydrolases"/>
    <property type="match status" value="1"/>
</dbReference>